<reference evidence="2 3" key="2">
    <citation type="submission" date="2015-05" db="EMBL/GenBank/DDBJ databases">
        <authorList>
            <person name="Morales-Cruz A."/>
            <person name="Amrine K.C."/>
            <person name="Cantu D."/>
        </authorList>
    </citation>
    <scope>NUCLEOTIDE SEQUENCE [LARGE SCALE GENOMIC DNA]</scope>
    <source>
        <strain evidence="2">UCRPC4</strain>
    </source>
</reference>
<dbReference type="SUPFAM" id="SSF54695">
    <property type="entry name" value="POZ domain"/>
    <property type="match status" value="1"/>
</dbReference>
<evidence type="ECO:0000313" key="2">
    <source>
        <dbReference type="EMBL" id="KKY15023.1"/>
    </source>
</evidence>
<name>A0A0G2FSZ9_PHACM</name>
<dbReference type="Proteomes" id="UP000053317">
    <property type="component" value="Unassembled WGS sequence"/>
</dbReference>
<dbReference type="PANTHER" id="PTHR47843">
    <property type="entry name" value="BTB DOMAIN-CONTAINING PROTEIN-RELATED"/>
    <property type="match status" value="1"/>
</dbReference>
<organism evidence="2 3">
    <name type="scientific">Phaeomoniella chlamydospora</name>
    <name type="common">Phaeoacremonium chlamydosporum</name>
    <dbReference type="NCBI Taxonomy" id="158046"/>
    <lineage>
        <taxon>Eukaryota</taxon>
        <taxon>Fungi</taxon>
        <taxon>Dikarya</taxon>
        <taxon>Ascomycota</taxon>
        <taxon>Pezizomycotina</taxon>
        <taxon>Eurotiomycetes</taxon>
        <taxon>Chaetothyriomycetidae</taxon>
        <taxon>Phaeomoniellales</taxon>
        <taxon>Phaeomoniellaceae</taxon>
        <taxon>Phaeomoniella</taxon>
    </lineage>
</organism>
<dbReference type="PANTHER" id="PTHR47843:SF2">
    <property type="entry name" value="BTB DOMAIN-CONTAINING PROTEIN"/>
    <property type="match status" value="1"/>
</dbReference>
<feature type="domain" description="BTB" evidence="1">
    <location>
        <begin position="33"/>
        <end position="102"/>
    </location>
</feature>
<dbReference type="Gene3D" id="3.30.710.10">
    <property type="entry name" value="Potassium Channel Kv1.1, Chain A"/>
    <property type="match status" value="1"/>
</dbReference>
<dbReference type="Pfam" id="PF00651">
    <property type="entry name" value="BTB"/>
    <property type="match status" value="1"/>
</dbReference>
<sequence>MGPFTNAPDLRPLLPKRCHNIPTLSASFPQGILLLCVGPKEERTEFPVHKHLLCAKSPYFAAACDRYFRPDLDNCIFMYEEHPEIMEFFIDWVYGHPMFVLKPESTTSEVLLKCRLYAVANRLRVEILKNEIVDEIFQFLKANQANGAAMFCLVRLHGRIPIKCNLRSMLMDAAMDDWTNFDIDEYYKDGAFNNKLSWLAKLLGRVDFSSDFELRCVQWLSGFKNSLFYRHTPCYYHDHEETPRCKI</sequence>
<dbReference type="InterPro" id="IPR011333">
    <property type="entry name" value="SKP1/BTB/POZ_sf"/>
</dbReference>
<keyword evidence="3" id="KW-1185">Reference proteome</keyword>
<comment type="caution">
    <text evidence="2">The sequence shown here is derived from an EMBL/GenBank/DDBJ whole genome shotgun (WGS) entry which is preliminary data.</text>
</comment>
<evidence type="ECO:0000313" key="3">
    <source>
        <dbReference type="Proteomes" id="UP000053317"/>
    </source>
</evidence>
<dbReference type="PROSITE" id="PS50097">
    <property type="entry name" value="BTB"/>
    <property type="match status" value="1"/>
</dbReference>
<proteinExistence type="predicted"/>
<dbReference type="InterPro" id="IPR000210">
    <property type="entry name" value="BTB/POZ_dom"/>
</dbReference>
<dbReference type="OrthoDB" id="194443at2759"/>
<dbReference type="EMBL" id="LCWF01000197">
    <property type="protein sequence ID" value="KKY15023.1"/>
    <property type="molecule type" value="Genomic_DNA"/>
</dbReference>
<reference evidence="2 3" key="1">
    <citation type="submission" date="2015-05" db="EMBL/GenBank/DDBJ databases">
        <title>Distinctive expansion of gene families associated with plant cell wall degradation and secondary metabolism in the genomes of grapevine trunk pathogens.</title>
        <authorList>
            <person name="Lawrence D.P."/>
            <person name="Travadon R."/>
            <person name="Rolshausen P.E."/>
            <person name="Baumgartner K."/>
        </authorList>
    </citation>
    <scope>NUCLEOTIDE SEQUENCE [LARGE SCALE GENOMIC DNA]</scope>
    <source>
        <strain evidence="2">UCRPC4</strain>
    </source>
</reference>
<dbReference type="AlphaFoldDB" id="A0A0G2FSZ9"/>
<gene>
    <name evidence="2" type="ORF">UCRPC4_g06503</name>
</gene>
<accession>A0A0G2FSZ9</accession>
<protein>
    <submittedName>
        <fullName evidence="2">Putative btb poz domain containing protein</fullName>
    </submittedName>
</protein>
<dbReference type="SMART" id="SM00225">
    <property type="entry name" value="BTB"/>
    <property type="match status" value="1"/>
</dbReference>
<evidence type="ECO:0000259" key="1">
    <source>
        <dbReference type="PROSITE" id="PS50097"/>
    </source>
</evidence>
<dbReference type="CDD" id="cd18186">
    <property type="entry name" value="BTB_POZ_ZBTB_KLHL-like"/>
    <property type="match status" value="1"/>
</dbReference>